<dbReference type="PROSITE" id="PS51197">
    <property type="entry name" value="HTH_RRF2_2"/>
    <property type="match status" value="1"/>
</dbReference>
<proteinExistence type="predicted"/>
<dbReference type="AlphaFoldDB" id="A0A3N6NFH9"/>
<evidence type="ECO:0000256" key="2">
    <source>
        <dbReference type="SAM" id="MobiDB-lite"/>
    </source>
</evidence>
<dbReference type="Gene3D" id="1.10.10.10">
    <property type="entry name" value="Winged helix-like DNA-binding domain superfamily/Winged helix DNA-binding domain"/>
    <property type="match status" value="1"/>
</dbReference>
<dbReference type="InterPro" id="IPR036390">
    <property type="entry name" value="WH_DNA-bd_sf"/>
</dbReference>
<keyword evidence="4" id="KW-1185">Reference proteome</keyword>
<dbReference type="OrthoDB" id="9808360at2"/>
<dbReference type="SUPFAM" id="SSF46785">
    <property type="entry name" value="Winged helix' DNA-binding domain"/>
    <property type="match status" value="1"/>
</dbReference>
<feature type="region of interest" description="Disordered" evidence="2">
    <location>
        <begin position="139"/>
        <end position="177"/>
    </location>
</feature>
<dbReference type="InterPro" id="IPR010242">
    <property type="entry name" value="TF_HTH_IscR"/>
</dbReference>
<dbReference type="InterPro" id="IPR036388">
    <property type="entry name" value="WH-like_DNA-bd_sf"/>
</dbReference>
<name>A0A3N6NFH9_9BURK</name>
<dbReference type="Pfam" id="PF02082">
    <property type="entry name" value="Rrf2"/>
    <property type="match status" value="1"/>
</dbReference>
<gene>
    <name evidence="3" type="primary">iscR</name>
    <name evidence="3" type="ORF">D1Y85_06745</name>
</gene>
<dbReference type="Proteomes" id="UP000272778">
    <property type="component" value="Unassembled WGS sequence"/>
</dbReference>
<evidence type="ECO:0000313" key="4">
    <source>
        <dbReference type="Proteomes" id="UP000272778"/>
    </source>
</evidence>
<comment type="caution">
    <text evidence="3">The sequence shown here is derived from an EMBL/GenBank/DDBJ whole genome shotgun (WGS) entry which is preliminary data.</text>
</comment>
<dbReference type="InterPro" id="IPR000944">
    <property type="entry name" value="Tscrpt_reg_Rrf2"/>
</dbReference>
<dbReference type="GO" id="GO:0005829">
    <property type="term" value="C:cytosol"/>
    <property type="evidence" value="ECO:0007669"/>
    <property type="project" value="TreeGrafter"/>
</dbReference>
<keyword evidence="1" id="KW-0238">DNA-binding</keyword>
<dbReference type="GO" id="GO:0003690">
    <property type="term" value="F:double-stranded DNA binding"/>
    <property type="evidence" value="ECO:0007669"/>
    <property type="project" value="InterPro"/>
</dbReference>
<dbReference type="GO" id="GO:0003700">
    <property type="term" value="F:DNA-binding transcription factor activity"/>
    <property type="evidence" value="ECO:0007669"/>
    <property type="project" value="InterPro"/>
</dbReference>
<dbReference type="NCBIfam" id="TIGR02010">
    <property type="entry name" value="IscR"/>
    <property type="match status" value="1"/>
</dbReference>
<dbReference type="NCBIfam" id="TIGR00738">
    <property type="entry name" value="rrf2_super"/>
    <property type="match status" value="1"/>
</dbReference>
<evidence type="ECO:0000256" key="1">
    <source>
        <dbReference type="ARBA" id="ARBA00023125"/>
    </source>
</evidence>
<feature type="compositionally biased region" description="Basic and acidic residues" evidence="2">
    <location>
        <begin position="139"/>
        <end position="161"/>
    </location>
</feature>
<dbReference type="PANTHER" id="PTHR33221">
    <property type="entry name" value="WINGED HELIX-TURN-HELIX TRANSCRIPTIONAL REGULATOR, RRF2 FAMILY"/>
    <property type="match status" value="1"/>
</dbReference>
<dbReference type="FunFam" id="1.10.10.10:FF:000026">
    <property type="entry name" value="HTH-type transcriptional regulator IscR"/>
    <property type="match status" value="1"/>
</dbReference>
<dbReference type="EMBL" id="RQIS01000004">
    <property type="protein sequence ID" value="RQH07802.1"/>
    <property type="molecule type" value="Genomic_DNA"/>
</dbReference>
<dbReference type="RefSeq" id="WP_124150280.1">
    <property type="nucleotide sequence ID" value="NZ_RQIS01000004.1"/>
</dbReference>
<reference evidence="3 4" key="1">
    <citation type="submission" date="2018-11" db="EMBL/GenBank/DDBJ databases">
        <title>Paraburkholderia sp. DHOA04, isolated from soil.</title>
        <authorList>
            <person name="Gao Z.-H."/>
            <person name="Qiu L.-H."/>
            <person name="Fu J.-C."/>
        </authorList>
    </citation>
    <scope>NUCLEOTIDE SEQUENCE [LARGE SCALE GENOMIC DNA]</scope>
    <source>
        <strain evidence="3 4">DHOA04</strain>
    </source>
</reference>
<organism evidence="3 4">
    <name type="scientific">Paraburkholderia dinghuensis</name>
    <dbReference type="NCBI Taxonomy" id="2305225"/>
    <lineage>
        <taxon>Bacteria</taxon>
        <taxon>Pseudomonadati</taxon>
        <taxon>Pseudomonadota</taxon>
        <taxon>Betaproteobacteria</taxon>
        <taxon>Burkholderiales</taxon>
        <taxon>Burkholderiaceae</taxon>
        <taxon>Paraburkholderia</taxon>
    </lineage>
</organism>
<dbReference type="PANTHER" id="PTHR33221:SF5">
    <property type="entry name" value="HTH-TYPE TRANSCRIPTIONAL REGULATOR ISCR"/>
    <property type="match status" value="1"/>
</dbReference>
<evidence type="ECO:0000313" key="3">
    <source>
        <dbReference type="EMBL" id="RQH07802.1"/>
    </source>
</evidence>
<protein>
    <submittedName>
        <fullName evidence="3">Fe-S cluster assembly transcriptional regulator IscR</fullName>
    </submittedName>
</protein>
<sequence length="177" mass="19420">MRLTTKGRFAVTAMIDLALRQEQGPVTLAGISQRQHISLSYLEQLFGKLRRHEIVESVRGPGGGYNLARRAEDVTVADIIIAVDEPLDATQCGGKGSCEGTKQNDGHCMTHELWSTLNQKMVEYLDSVSLKDLVEKQRERDGAAPSVLRDRRADTPAHDPVRPVPLGPNSIFNMAGS</sequence>
<accession>A0A3N6NFH9</accession>